<sequence>MTDLPAPLLTGLVTGRFIAALIDGADSGAEPDVVPAAGKITLTPDVPYLPLAEAEGGAVTVIGGPVVVVLDAEGYLSTPHTDPAQPPMARGVRVLATDSPGAPVTGFTWKVDYSFAPINGRTPTIPSHAIAVPAGGQVDLTTAVKVPSSPGVGIPQVEDAARRAAESAAVAMGAAQEAATAAEAAVEASAGAVAGVADAAASASSSAAAAAAAAGSASTAASTSTLAKAAADAAKADAASAVGAATTAASAATAAANSAATATAAAARVDTTAGRRVYVKDTTGADQLVYSHTGIRNIAGFIASPWSLGAGGFLRLVREGNTVTLTWRALTASGTNTTITTNGVPAGFRPTTGQTFPVRLATGAWGGALNVDIGGQIFCSTEAQNTGNAMAAQWQTTDPWPTTLPGATA</sequence>
<dbReference type="EMBL" id="QQXL01000001">
    <property type="protein sequence ID" value="RKW71735.1"/>
    <property type="molecule type" value="Genomic_DNA"/>
</dbReference>
<name>A0A496PMH9_9MICC</name>
<proteinExistence type="predicted"/>
<protein>
    <recommendedName>
        <fullName evidence="3">Minor tail protein</fullName>
    </recommendedName>
</protein>
<organism evidence="1 2">
    <name type="scientific">Galactobacter caseinivorans</name>
    <dbReference type="NCBI Taxonomy" id="2676123"/>
    <lineage>
        <taxon>Bacteria</taxon>
        <taxon>Bacillati</taxon>
        <taxon>Actinomycetota</taxon>
        <taxon>Actinomycetes</taxon>
        <taxon>Micrococcales</taxon>
        <taxon>Micrococcaceae</taxon>
        <taxon>Galactobacter</taxon>
    </lineage>
</organism>
<accession>A0A496PMH9</accession>
<evidence type="ECO:0000313" key="1">
    <source>
        <dbReference type="EMBL" id="RKW71735.1"/>
    </source>
</evidence>
<evidence type="ECO:0000313" key="2">
    <source>
        <dbReference type="Proteomes" id="UP000273119"/>
    </source>
</evidence>
<dbReference type="AlphaFoldDB" id="A0A496PMH9"/>
<reference evidence="1 2" key="1">
    <citation type="submission" date="2018-07" db="EMBL/GenBank/DDBJ databases">
        <title>Arthrobacter sp. nov., isolated from raw cow's milk with high bacterial count.</title>
        <authorList>
            <person name="Hahne J."/>
            <person name="Isele D."/>
            <person name="Lipski A."/>
        </authorList>
    </citation>
    <scope>NUCLEOTIDE SEQUENCE [LARGE SCALE GENOMIC DNA]</scope>
    <source>
        <strain evidence="1 2">JZ R-183</strain>
    </source>
</reference>
<comment type="caution">
    <text evidence="1">The sequence shown here is derived from an EMBL/GenBank/DDBJ whole genome shotgun (WGS) entry which is preliminary data.</text>
</comment>
<evidence type="ECO:0008006" key="3">
    <source>
        <dbReference type="Google" id="ProtNLM"/>
    </source>
</evidence>
<dbReference type="RefSeq" id="WP_121483998.1">
    <property type="nucleotide sequence ID" value="NZ_QQXL01000001.1"/>
</dbReference>
<keyword evidence="2" id="KW-1185">Reference proteome</keyword>
<dbReference type="Proteomes" id="UP000273119">
    <property type="component" value="Unassembled WGS sequence"/>
</dbReference>
<gene>
    <name evidence="1" type="ORF">DWQ67_02600</name>
</gene>